<name>A0A0L6VJG5_9BASI</name>
<comment type="caution">
    <text evidence="2">The sequence shown here is derived from an EMBL/GenBank/DDBJ whole genome shotgun (WGS) entry which is preliminary data.</text>
</comment>
<evidence type="ECO:0000313" key="3">
    <source>
        <dbReference type="Proteomes" id="UP000037035"/>
    </source>
</evidence>
<dbReference type="AlphaFoldDB" id="A0A0L6VJG5"/>
<reference evidence="2 3" key="1">
    <citation type="submission" date="2015-08" db="EMBL/GenBank/DDBJ databases">
        <title>Next Generation Sequencing and Analysis of the Genome of Puccinia sorghi L Schw, the Causal Agent of Maize Common Rust.</title>
        <authorList>
            <person name="Rochi L."/>
            <person name="Burguener G."/>
            <person name="Darino M."/>
            <person name="Turjanski A."/>
            <person name="Kreff E."/>
            <person name="Dieguez M.J."/>
            <person name="Sacco F."/>
        </authorList>
    </citation>
    <scope>NUCLEOTIDE SEQUENCE [LARGE SCALE GENOMIC DNA]</scope>
    <source>
        <strain evidence="2 3">RO10H11247</strain>
    </source>
</reference>
<sequence>MKDTSAKQKSAAGKDEQDNLDDEELDTADWECINTHVTKIYEHNLTNYIIITLEACQEWARDLVSLYFTLNSCFKHVTPKYPPQSLPYITLKGAKQAKINELVPDQSPGWRGANTITLAQFKMFSQLLENHKNKTSSPIKRANTPLSSPPNETHLQGYIEFLGIRNKEDTLSKLIANRFNSHKVFKFPGLLCSELRELGLTRGVVTVLFDNVGTYDKYLTSQNHWLHYCKMAPI</sequence>
<dbReference type="EMBL" id="LAVV01005430">
    <property type="protein sequence ID" value="KNZ60888.1"/>
    <property type="molecule type" value="Genomic_DNA"/>
</dbReference>
<gene>
    <name evidence="2" type="ORF">VP01_1488g5</name>
</gene>
<evidence type="ECO:0000313" key="2">
    <source>
        <dbReference type="EMBL" id="KNZ60888.1"/>
    </source>
</evidence>
<dbReference type="Proteomes" id="UP000037035">
    <property type="component" value="Unassembled WGS sequence"/>
</dbReference>
<keyword evidence="3" id="KW-1185">Reference proteome</keyword>
<dbReference type="OrthoDB" id="2507298at2759"/>
<feature type="compositionally biased region" description="Basic and acidic residues" evidence="1">
    <location>
        <begin position="1"/>
        <end position="17"/>
    </location>
</feature>
<evidence type="ECO:0000256" key="1">
    <source>
        <dbReference type="SAM" id="MobiDB-lite"/>
    </source>
</evidence>
<organism evidence="2 3">
    <name type="scientific">Puccinia sorghi</name>
    <dbReference type="NCBI Taxonomy" id="27349"/>
    <lineage>
        <taxon>Eukaryota</taxon>
        <taxon>Fungi</taxon>
        <taxon>Dikarya</taxon>
        <taxon>Basidiomycota</taxon>
        <taxon>Pucciniomycotina</taxon>
        <taxon>Pucciniomycetes</taxon>
        <taxon>Pucciniales</taxon>
        <taxon>Pucciniaceae</taxon>
        <taxon>Puccinia</taxon>
    </lineage>
</organism>
<accession>A0A0L6VJG5</accession>
<dbReference type="VEuPathDB" id="FungiDB:VP01_1488g5"/>
<proteinExistence type="predicted"/>
<feature type="region of interest" description="Disordered" evidence="1">
    <location>
        <begin position="1"/>
        <end position="22"/>
    </location>
</feature>
<protein>
    <submittedName>
        <fullName evidence="2">Uncharacterized protein</fullName>
    </submittedName>
</protein>